<protein>
    <submittedName>
        <fullName evidence="6">Radical SAM protein</fullName>
    </submittedName>
</protein>
<dbReference type="SFLD" id="SFLDG01067">
    <property type="entry name" value="SPASM/twitch_domain_containing"/>
    <property type="match status" value="1"/>
</dbReference>
<dbReference type="PANTHER" id="PTHR11228">
    <property type="entry name" value="RADICAL SAM DOMAIN PROTEIN"/>
    <property type="match status" value="1"/>
</dbReference>
<keyword evidence="1" id="KW-0949">S-adenosyl-L-methionine</keyword>
<keyword evidence="2" id="KW-0479">Metal-binding</keyword>
<feature type="domain" description="Radical SAM core" evidence="5">
    <location>
        <begin position="41"/>
        <end position="171"/>
    </location>
</feature>
<dbReference type="CDD" id="cd01335">
    <property type="entry name" value="Radical_SAM"/>
    <property type="match status" value="1"/>
</dbReference>
<dbReference type="Proteomes" id="UP001597419">
    <property type="component" value="Unassembled WGS sequence"/>
</dbReference>
<accession>A0ABW5GJK8</accession>
<evidence type="ECO:0000259" key="5">
    <source>
        <dbReference type="Pfam" id="PF04055"/>
    </source>
</evidence>
<evidence type="ECO:0000313" key="7">
    <source>
        <dbReference type="Proteomes" id="UP001597419"/>
    </source>
</evidence>
<dbReference type="InterPro" id="IPR013785">
    <property type="entry name" value="Aldolase_TIM"/>
</dbReference>
<organism evidence="6 7">
    <name type="scientific">Amycolatopsis samaneae</name>
    <dbReference type="NCBI Taxonomy" id="664691"/>
    <lineage>
        <taxon>Bacteria</taxon>
        <taxon>Bacillati</taxon>
        <taxon>Actinomycetota</taxon>
        <taxon>Actinomycetes</taxon>
        <taxon>Pseudonocardiales</taxon>
        <taxon>Pseudonocardiaceae</taxon>
        <taxon>Amycolatopsis</taxon>
    </lineage>
</organism>
<dbReference type="SFLD" id="SFLDS00029">
    <property type="entry name" value="Radical_SAM"/>
    <property type="match status" value="1"/>
</dbReference>
<dbReference type="Gene3D" id="3.20.20.70">
    <property type="entry name" value="Aldolase class I"/>
    <property type="match status" value="1"/>
</dbReference>
<reference evidence="7" key="1">
    <citation type="journal article" date="2019" name="Int. J. Syst. Evol. Microbiol.">
        <title>The Global Catalogue of Microorganisms (GCM) 10K type strain sequencing project: providing services to taxonomists for standard genome sequencing and annotation.</title>
        <authorList>
            <consortium name="The Broad Institute Genomics Platform"/>
            <consortium name="The Broad Institute Genome Sequencing Center for Infectious Disease"/>
            <person name="Wu L."/>
            <person name="Ma J."/>
        </authorList>
    </citation>
    <scope>NUCLEOTIDE SEQUENCE [LARGE SCALE GENOMIC DNA]</scope>
    <source>
        <strain evidence="7">CGMCC 4.7643</strain>
    </source>
</reference>
<dbReference type="PANTHER" id="PTHR11228:SF7">
    <property type="entry name" value="PQQA PEPTIDE CYCLASE"/>
    <property type="match status" value="1"/>
</dbReference>
<keyword evidence="4" id="KW-0411">Iron-sulfur</keyword>
<dbReference type="RefSeq" id="WP_345406683.1">
    <property type="nucleotide sequence ID" value="NZ_BAABHG010000020.1"/>
</dbReference>
<keyword evidence="3" id="KW-0408">Iron</keyword>
<evidence type="ECO:0000256" key="2">
    <source>
        <dbReference type="ARBA" id="ARBA00022723"/>
    </source>
</evidence>
<evidence type="ECO:0000256" key="1">
    <source>
        <dbReference type="ARBA" id="ARBA00022691"/>
    </source>
</evidence>
<proteinExistence type="predicted"/>
<name>A0ABW5GJK8_9PSEU</name>
<dbReference type="SUPFAM" id="SSF102114">
    <property type="entry name" value="Radical SAM enzymes"/>
    <property type="match status" value="1"/>
</dbReference>
<sequence length="371" mass="41316">MLQVGKWHRYRESYYGESNQVMPGRDCMEVLSSPTNVIWDVTYACPLRCIHCYSESGRRPTRQLRHEEQVKVADAIIEMRPQMVAIAGGEPLSVKGIFEVAERMSRSGIHVMCYTGGWPLRRSMVDDLVRSCDSVKVSLDGATAGVHDRVRGRNGSFERALAALGLLDEAARDAGGAGFAFGIDTVVVRSNFHQLEDICTTIAPRFPALGSLDFGAVVPAGLASRRGFEERELLSEEQVRLMGGAALERRLRSLAPPSVRVTCTDNLVLQMNPRQFARGCDFAALQIEPDGEVRAMPVYEGTVGSLLEEPWHVLWRRATQRWTDPFVVEALSSVRTMAEWADATRRIDYHFGSDSVRARIDRRPDFLGVTG</sequence>
<dbReference type="InterPro" id="IPR058240">
    <property type="entry name" value="rSAM_sf"/>
</dbReference>
<evidence type="ECO:0000256" key="4">
    <source>
        <dbReference type="ARBA" id="ARBA00023014"/>
    </source>
</evidence>
<gene>
    <name evidence="6" type="ORF">ACFSYJ_20820</name>
</gene>
<dbReference type="EMBL" id="JBHUKU010000009">
    <property type="protein sequence ID" value="MFD2461062.1"/>
    <property type="molecule type" value="Genomic_DNA"/>
</dbReference>
<dbReference type="Pfam" id="PF04055">
    <property type="entry name" value="Radical_SAM"/>
    <property type="match status" value="1"/>
</dbReference>
<keyword evidence="7" id="KW-1185">Reference proteome</keyword>
<evidence type="ECO:0000256" key="3">
    <source>
        <dbReference type="ARBA" id="ARBA00023004"/>
    </source>
</evidence>
<dbReference type="InterPro" id="IPR007197">
    <property type="entry name" value="rSAM"/>
</dbReference>
<comment type="caution">
    <text evidence="6">The sequence shown here is derived from an EMBL/GenBank/DDBJ whole genome shotgun (WGS) entry which is preliminary data.</text>
</comment>
<dbReference type="InterPro" id="IPR050377">
    <property type="entry name" value="Radical_SAM_PqqE_MftC-like"/>
</dbReference>
<evidence type="ECO:0000313" key="6">
    <source>
        <dbReference type="EMBL" id="MFD2461062.1"/>
    </source>
</evidence>